<evidence type="ECO:0000313" key="4">
    <source>
        <dbReference type="EMBL" id="MDX8150602.1"/>
    </source>
</evidence>
<dbReference type="Pfam" id="PF08338">
    <property type="entry name" value="DUF1731"/>
    <property type="match status" value="1"/>
</dbReference>
<evidence type="ECO:0000259" key="2">
    <source>
        <dbReference type="Pfam" id="PF01370"/>
    </source>
</evidence>
<dbReference type="RefSeq" id="WP_319952747.1">
    <property type="nucleotide sequence ID" value="NZ_JAXAVX010000001.1"/>
</dbReference>
<feature type="domain" description="DUF1731" evidence="3">
    <location>
        <begin position="262"/>
        <end position="308"/>
    </location>
</feature>
<evidence type="ECO:0000313" key="5">
    <source>
        <dbReference type="Proteomes" id="UP001277761"/>
    </source>
</evidence>
<gene>
    <name evidence="4" type="ORF">SK069_03270</name>
</gene>
<name>A0ABU4VGU8_9ACTN</name>
<dbReference type="PANTHER" id="PTHR11092:SF0">
    <property type="entry name" value="EPIMERASE FAMILY PROTEIN SDR39U1"/>
    <property type="match status" value="1"/>
</dbReference>
<accession>A0ABU4VGU8</accession>
<protein>
    <submittedName>
        <fullName evidence="4">TIGR01777 family oxidoreductase</fullName>
    </submittedName>
</protein>
<organism evidence="4 5">
    <name type="scientific">Patulibacter brassicae</name>
    <dbReference type="NCBI Taxonomy" id="1705717"/>
    <lineage>
        <taxon>Bacteria</taxon>
        <taxon>Bacillati</taxon>
        <taxon>Actinomycetota</taxon>
        <taxon>Thermoleophilia</taxon>
        <taxon>Solirubrobacterales</taxon>
        <taxon>Patulibacteraceae</taxon>
        <taxon>Patulibacter</taxon>
    </lineage>
</organism>
<sequence length="310" mass="32565">MSAKHVTISGATGLVGSALVARLRERGDRVTVLSRSASSARQRLGDDVEVHEWDPSSDAPPVEALRGRDALVNLAGAPVFRRWTDAAKEELRRSRIATTEHLVSALAALPDPERPRTLVSGSASGIYGDRGEARLDEGSMVATGQGDFLADLAGDWEAAAEGARGLGVRVVALRTGLVLAATGGALAVMAKPFRLGLGGWLGNGRQLVPWIHLDDEVGLLLAALDHDELDGPLNASAPHPVTNKAFSKAVGRALRRPVLAPAPAPVLRLALGEQAQLVLDSCGMVPARAEALGYRFAHPEIDGALQDLLR</sequence>
<dbReference type="Pfam" id="PF01370">
    <property type="entry name" value="Epimerase"/>
    <property type="match status" value="1"/>
</dbReference>
<evidence type="ECO:0000256" key="1">
    <source>
        <dbReference type="ARBA" id="ARBA00009353"/>
    </source>
</evidence>
<reference evidence="4 5" key="1">
    <citation type="submission" date="2023-11" db="EMBL/GenBank/DDBJ databases">
        <authorList>
            <person name="Xu M."/>
            <person name="Jiang T."/>
        </authorList>
    </citation>
    <scope>NUCLEOTIDE SEQUENCE [LARGE SCALE GENOMIC DNA]</scope>
    <source>
        <strain evidence="4 5">SD</strain>
    </source>
</reference>
<dbReference type="InterPro" id="IPR010099">
    <property type="entry name" value="SDR39U1"/>
</dbReference>
<evidence type="ECO:0000259" key="3">
    <source>
        <dbReference type="Pfam" id="PF08338"/>
    </source>
</evidence>
<comment type="similarity">
    <text evidence="1">Belongs to the NAD(P)-dependent epimerase/dehydratase family. SDR39U1 subfamily.</text>
</comment>
<dbReference type="Proteomes" id="UP001277761">
    <property type="component" value="Unassembled WGS sequence"/>
</dbReference>
<dbReference type="InterPro" id="IPR036291">
    <property type="entry name" value="NAD(P)-bd_dom_sf"/>
</dbReference>
<proteinExistence type="inferred from homology"/>
<dbReference type="Gene3D" id="3.40.50.720">
    <property type="entry name" value="NAD(P)-binding Rossmann-like Domain"/>
    <property type="match status" value="1"/>
</dbReference>
<feature type="domain" description="NAD-dependent epimerase/dehydratase" evidence="2">
    <location>
        <begin position="6"/>
        <end position="227"/>
    </location>
</feature>
<dbReference type="InterPro" id="IPR001509">
    <property type="entry name" value="Epimerase_deHydtase"/>
</dbReference>
<dbReference type="InterPro" id="IPR013549">
    <property type="entry name" value="DUF1731"/>
</dbReference>
<keyword evidence="5" id="KW-1185">Reference proteome</keyword>
<dbReference type="PANTHER" id="PTHR11092">
    <property type="entry name" value="SUGAR NUCLEOTIDE EPIMERASE RELATED"/>
    <property type="match status" value="1"/>
</dbReference>
<dbReference type="EMBL" id="JAXAVX010000001">
    <property type="protein sequence ID" value="MDX8150602.1"/>
    <property type="molecule type" value="Genomic_DNA"/>
</dbReference>
<comment type="caution">
    <text evidence="4">The sequence shown here is derived from an EMBL/GenBank/DDBJ whole genome shotgun (WGS) entry which is preliminary data.</text>
</comment>
<dbReference type="NCBIfam" id="TIGR01777">
    <property type="entry name" value="yfcH"/>
    <property type="match status" value="1"/>
</dbReference>
<dbReference type="SUPFAM" id="SSF51735">
    <property type="entry name" value="NAD(P)-binding Rossmann-fold domains"/>
    <property type="match status" value="1"/>
</dbReference>